<keyword evidence="2" id="KW-1185">Reference proteome</keyword>
<accession>A0A2T4CDX8</accession>
<reference evidence="1 2" key="1">
    <citation type="submission" date="2016-07" db="EMBL/GenBank/DDBJ databases">
        <title>Multiple horizontal gene transfer events from other fungi enriched the ability of initially mycotrophic Trichoderma (Ascomycota) to feed on dead plant biomass.</title>
        <authorList>
            <consortium name="DOE Joint Genome Institute"/>
            <person name="Aerts A."/>
            <person name="Atanasova L."/>
            <person name="Chenthamara K."/>
            <person name="Zhang J."/>
            <person name="Grujic M."/>
            <person name="Henrissat B."/>
            <person name="Kuo A."/>
            <person name="Salamov A."/>
            <person name="Lipzen A."/>
            <person name="Labutti K."/>
            <person name="Barry K."/>
            <person name="Miao Y."/>
            <person name="Rahimi M.J."/>
            <person name="Shen Q."/>
            <person name="Grigoriev I.V."/>
            <person name="Kubicek C.P."/>
            <person name="Druzhinina I.S."/>
        </authorList>
    </citation>
    <scope>NUCLEOTIDE SEQUENCE [LARGE SCALE GENOMIC DNA]</scope>
    <source>
        <strain evidence="1 2">ATCC 18648</strain>
    </source>
</reference>
<sequence>MFSSTRVTVPRVWRGVGMRARAIVRTGRVKPACRPGDDDIPGGRCSWLAGAVARSTKRLGERSAGPLVWLWMPGDLVASHLAWRRDAEFHSCASAAAPISCEGVCFMLMAARSCSDARCGFSCPDSWPNGEIAPGASRRLRRVGAVVGNCASPTRAHVTRLCHFNGCLPPASSFQLLHSRRNWDRN</sequence>
<gene>
    <name evidence="1" type="ORF">M440DRAFT_246795</name>
</gene>
<evidence type="ECO:0000313" key="1">
    <source>
        <dbReference type="EMBL" id="PTB79732.1"/>
    </source>
</evidence>
<dbReference type="Proteomes" id="UP000240760">
    <property type="component" value="Unassembled WGS sequence"/>
</dbReference>
<dbReference type="EMBL" id="KZ679128">
    <property type="protein sequence ID" value="PTB79732.1"/>
    <property type="molecule type" value="Genomic_DNA"/>
</dbReference>
<name>A0A2T4CDX8_TRILO</name>
<protein>
    <submittedName>
        <fullName evidence="1">Uncharacterized protein</fullName>
    </submittedName>
</protein>
<organism evidence="1 2">
    <name type="scientific">Trichoderma longibrachiatum ATCC 18648</name>
    <dbReference type="NCBI Taxonomy" id="983965"/>
    <lineage>
        <taxon>Eukaryota</taxon>
        <taxon>Fungi</taxon>
        <taxon>Dikarya</taxon>
        <taxon>Ascomycota</taxon>
        <taxon>Pezizomycotina</taxon>
        <taxon>Sordariomycetes</taxon>
        <taxon>Hypocreomycetidae</taxon>
        <taxon>Hypocreales</taxon>
        <taxon>Hypocreaceae</taxon>
        <taxon>Trichoderma</taxon>
    </lineage>
</organism>
<proteinExistence type="predicted"/>
<evidence type="ECO:0000313" key="2">
    <source>
        <dbReference type="Proteomes" id="UP000240760"/>
    </source>
</evidence>
<dbReference type="AlphaFoldDB" id="A0A2T4CDX8"/>